<evidence type="ECO:0000313" key="1">
    <source>
        <dbReference type="EMBL" id="GFG30333.1"/>
    </source>
</evidence>
<name>A0A6L2PCR1_COPFO</name>
<comment type="caution">
    <text evidence="1">The sequence shown here is derived from an EMBL/GenBank/DDBJ whole genome shotgun (WGS) entry which is preliminary data.</text>
</comment>
<dbReference type="Proteomes" id="UP000502823">
    <property type="component" value="Unassembled WGS sequence"/>
</dbReference>
<proteinExistence type="predicted"/>
<sequence>MAWHHPASPQKKFKEGWAVPSAGKVTATVFWDAEGMLLSPDPGPSYFHLFEALKGAIRGIKFGSCDKVSEEVAASENSNWYKKGIVALAPRWHKAVEVSGDCAEK</sequence>
<dbReference type="InParanoid" id="A0A6L2PCR1"/>
<keyword evidence="2" id="KW-1185">Reference proteome</keyword>
<evidence type="ECO:0000313" key="2">
    <source>
        <dbReference type="Proteomes" id="UP000502823"/>
    </source>
</evidence>
<organism evidence="1 2">
    <name type="scientific">Coptotermes formosanus</name>
    <name type="common">Formosan subterranean termite</name>
    <dbReference type="NCBI Taxonomy" id="36987"/>
    <lineage>
        <taxon>Eukaryota</taxon>
        <taxon>Metazoa</taxon>
        <taxon>Ecdysozoa</taxon>
        <taxon>Arthropoda</taxon>
        <taxon>Hexapoda</taxon>
        <taxon>Insecta</taxon>
        <taxon>Pterygota</taxon>
        <taxon>Neoptera</taxon>
        <taxon>Polyneoptera</taxon>
        <taxon>Dictyoptera</taxon>
        <taxon>Blattodea</taxon>
        <taxon>Blattoidea</taxon>
        <taxon>Termitoidae</taxon>
        <taxon>Rhinotermitidae</taxon>
        <taxon>Coptotermes</taxon>
    </lineage>
</organism>
<gene>
    <name evidence="1" type="ORF">Cfor_02138</name>
</gene>
<dbReference type="EMBL" id="BLKM01010452">
    <property type="protein sequence ID" value="GFG30333.1"/>
    <property type="molecule type" value="Genomic_DNA"/>
</dbReference>
<dbReference type="OrthoDB" id="6118231at2759"/>
<protein>
    <submittedName>
        <fullName evidence="1">Uncharacterized protein</fullName>
    </submittedName>
</protein>
<reference evidence="2" key="1">
    <citation type="submission" date="2020-01" db="EMBL/GenBank/DDBJ databases">
        <title>Draft genome sequence of the Termite Coptotermes fromosanus.</title>
        <authorList>
            <person name="Itakura S."/>
            <person name="Yosikawa Y."/>
            <person name="Umezawa K."/>
        </authorList>
    </citation>
    <scope>NUCLEOTIDE SEQUENCE [LARGE SCALE GENOMIC DNA]</scope>
</reference>
<dbReference type="AlphaFoldDB" id="A0A6L2PCR1"/>
<accession>A0A6L2PCR1</accession>